<accession>A0A0D8WCZ7</accession>
<comment type="similarity">
    <text evidence="1">Belongs to the myoviridae tail sheath protein family.</text>
</comment>
<dbReference type="EMBL" id="UGAW01000001">
    <property type="protein sequence ID" value="STG54058.1"/>
    <property type="molecule type" value="Genomic_DNA"/>
</dbReference>
<evidence type="ECO:0000256" key="1">
    <source>
        <dbReference type="ARBA" id="ARBA00008005"/>
    </source>
</evidence>
<dbReference type="Proteomes" id="UP000254817">
    <property type="component" value="Unassembled WGS sequence"/>
</dbReference>
<dbReference type="PANTHER" id="PTHR35861:SF1">
    <property type="entry name" value="PHAGE TAIL SHEATH PROTEIN"/>
    <property type="match status" value="1"/>
</dbReference>
<dbReference type="InterPro" id="IPR052042">
    <property type="entry name" value="Tail_sheath_structural"/>
</dbReference>
<dbReference type="InterPro" id="IPR020287">
    <property type="entry name" value="Tail_sheath_C"/>
</dbReference>
<name>A0A0D8WCZ7_ECOLX</name>
<evidence type="ECO:0000259" key="3">
    <source>
        <dbReference type="Pfam" id="PF17482"/>
    </source>
</evidence>
<dbReference type="RefSeq" id="WP_045146050.1">
    <property type="nucleotide sequence ID" value="NZ_CABGZL010000001.1"/>
</dbReference>
<feature type="domain" description="Tail sheath protein Gp18-like" evidence="4">
    <location>
        <begin position="28"/>
        <end position="87"/>
    </location>
</feature>
<dbReference type="InterPro" id="IPR035089">
    <property type="entry name" value="Phage_sheath_subtilisin"/>
</dbReference>
<dbReference type="PANTHER" id="PTHR35861">
    <property type="match status" value="1"/>
</dbReference>
<feature type="domain" description="Tail sheath protein C-terminal" evidence="3">
    <location>
        <begin position="314"/>
        <end position="406"/>
    </location>
</feature>
<protein>
    <submittedName>
        <fullName evidence="5">Major tail sheath protein FI</fullName>
    </submittedName>
</protein>
<evidence type="ECO:0000313" key="5">
    <source>
        <dbReference type="EMBL" id="STG54058.1"/>
    </source>
</evidence>
<evidence type="ECO:0000313" key="6">
    <source>
        <dbReference type="Proteomes" id="UP000254817"/>
    </source>
</evidence>
<reference evidence="5 6" key="1">
    <citation type="submission" date="2018-06" db="EMBL/GenBank/DDBJ databases">
        <authorList>
            <consortium name="Pathogen Informatics"/>
            <person name="Doyle S."/>
        </authorList>
    </citation>
    <scope>NUCLEOTIDE SEQUENCE [LARGE SCALE GENOMIC DNA]</scope>
    <source>
        <strain evidence="5 6">NCTC11112</strain>
    </source>
</reference>
<proteinExistence type="inferred from homology"/>
<dbReference type="AlphaFoldDB" id="A0A0D8WCZ7"/>
<dbReference type="Pfam" id="PF22671">
    <property type="entry name" value="Gp18_domIII_N"/>
    <property type="match status" value="1"/>
</dbReference>
<dbReference type="Pfam" id="PF04984">
    <property type="entry name" value="Phage_sheath_1"/>
    <property type="match status" value="1"/>
</dbReference>
<feature type="domain" description="Tail sheath protein subtilisin-like" evidence="2">
    <location>
        <begin position="159"/>
        <end position="310"/>
    </location>
</feature>
<organism evidence="5 6">
    <name type="scientific">Escherichia coli</name>
    <dbReference type="NCBI Taxonomy" id="562"/>
    <lineage>
        <taxon>Bacteria</taxon>
        <taxon>Pseudomonadati</taxon>
        <taxon>Pseudomonadota</taxon>
        <taxon>Gammaproteobacteria</taxon>
        <taxon>Enterobacterales</taxon>
        <taxon>Enterobacteriaceae</taxon>
        <taxon>Escherichia</taxon>
    </lineage>
</organism>
<dbReference type="InterPro" id="IPR054564">
    <property type="entry name" value="Gp18_domIII_N"/>
</dbReference>
<evidence type="ECO:0000259" key="2">
    <source>
        <dbReference type="Pfam" id="PF04984"/>
    </source>
</evidence>
<evidence type="ECO:0000259" key="4">
    <source>
        <dbReference type="Pfam" id="PF22671"/>
    </source>
</evidence>
<sequence length="427" mass="46696">MSETRFHGARVRESTGLATAINDVDSSVIGIVATADDADETLFPLNKPTLLTRVSDVLGKAGTKGTLYKSLKAVADQVSTKVIVVRVPDASSQGAPDTGVTSFGHLDPEDRAFFGIDESEDAHPVYPHKTQDQYVIGGTDGDGNYTGMYALLIAEQDDAIGYRPRIIAAPGLDTEAVTKSLCVIAEKLRAFVYAGCHNCKKPADAISYRARFNERELMLVWPDFIAHNPKSGANEVFPAAAYACGLRARIDHEQGWHKSLSNVPVRNVLGISSPVFWSLQSEDSDANNLNNKEITTIICRNGFRFWGNRTPETKAYIFEVYTRTAQVLADSIAEAQFETIDAPLTPANVKDVLSAIRAKLDALVTSGRLIGAECWYDVVDNSTTELRQGRVRIRYKYTPVPPLEDMELYQAFTDEFFGPAFATLGGA</sequence>
<gene>
    <name evidence="5" type="primary">fI_1</name>
    <name evidence="5" type="ORF">NCTC11112_04629</name>
</gene>
<dbReference type="Pfam" id="PF17482">
    <property type="entry name" value="Phage_sheath_1C"/>
    <property type="match status" value="1"/>
</dbReference>